<protein>
    <submittedName>
        <fullName evidence="1">Uncharacterized protein</fullName>
    </submittedName>
</protein>
<dbReference type="EMBL" id="CP144691">
    <property type="protein sequence ID" value="WVY93817.1"/>
    <property type="molecule type" value="Genomic_DNA"/>
</dbReference>
<dbReference type="AlphaFoldDB" id="A0AAQ3MMF8"/>
<evidence type="ECO:0000313" key="1">
    <source>
        <dbReference type="EMBL" id="WVY93817.1"/>
    </source>
</evidence>
<dbReference type="Proteomes" id="UP001374535">
    <property type="component" value="Chromosome 10"/>
</dbReference>
<accession>A0AAQ3MMF8</accession>
<reference evidence="1 2" key="1">
    <citation type="journal article" date="2023" name="Life. Sci Alliance">
        <title>Evolutionary insights into 3D genome organization and epigenetic landscape of Vigna mungo.</title>
        <authorList>
            <person name="Junaid A."/>
            <person name="Singh B."/>
            <person name="Bhatia S."/>
        </authorList>
    </citation>
    <scope>NUCLEOTIDE SEQUENCE [LARGE SCALE GENOMIC DNA]</scope>
    <source>
        <strain evidence="1">Urdbean</strain>
    </source>
</reference>
<gene>
    <name evidence="1" type="ORF">V8G54_032905</name>
</gene>
<keyword evidence="2" id="KW-1185">Reference proteome</keyword>
<evidence type="ECO:0000313" key="2">
    <source>
        <dbReference type="Proteomes" id="UP001374535"/>
    </source>
</evidence>
<proteinExistence type="predicted"/>
<organism evidence="1 2">
    <name type="scientific">Vigna mungo</name>
    <name type="common">Black gram</name>
    <name type="synonym">Phaseolus mungo</name>
    <dbReference type="NCBI Taxonomy" id="3915"/>
    <lineage>
        <taxon>Eukaryota</taxon>
        <taxon>Viridiplantae</taxon>
        <taxon>Streptophyta</taxon>
        <taxon>Embryophyta</taxon>
        <taxon>Tracheophyta</taxon>
        <taxon>Spermatophyta</taxon>
        <taxon>Magnoliopsida</taxon>
        <taxon>eudicotyledons</taxon>
        <taxon>Gunneridae</taxon>
        <taxon>Pentapetalae</taxon>
        <taxon>rosids</taxon>
        <taxon>fabids</taxon>
        <taxon>Fabales</taxon>
        <taxon>Fabaceae</taxon>
        <taxon>Papilionoideae</taxon>
        <taxon>50 kb inversion clade</taxon>
        <taxon>NPAAA clade</taxon>
        <taxon>indigoferoid/millettioid clade</taxon>
        <taxon>Phaseoleae</taxon>
        <taxon>Vigna</taxon>
    </lineage>
</organism>
<sequence length="154" mass="17284">MLTLRNSHVHGISVLNSSFFPLYIGGEDTHNNSHINLWFLKQRKLSFPTQRKVHRCMKVVMASSSKNTKTIKTSQTVKALVTVKQRSGGLLGNLVNGGLDGIKDLVGKTLALELVSDQLDPIVLAIRNTKWIKKVEGRGIGGNKRKWRRRTKKQ</sequence>
<name>A0AAQ3MMF8_VIGMU</name>